<dbReference type="InterPro" id="IPR053136">
    <property type="entry name" value="UTP_pyrophosphatase-like"/>
</dbReference>
<organism evidence="3 4">
    <name type="scientific">Auraticoccus cholistanensis</name>
    <dbReference type="NCBI Taxonomy" id="2656650"/>
    <lineage>
        <taxon>Bacteria</taxon>
        <taxon>Bacillati</taxon>
        <taxon>Actinomycetota</taxon>
        <taxon>Actinomycetes</taxon>
        <taxon>Propionibacteriales</taxon>
        <taxon>Propionibacteriaceae</taxon>
        <taxon>Auraticoccus</taxon>
    </lineage>
</organism>
<feature type="compositionally biased region" description="Polar residues" evidence="1">
    <location>
        <begin position="64"/>
        <end position="77"/>
    </location>
</feature>
<keyword evidence="4" id="KW-1185">Reference proteome</keyword>
<proteinExistence type="predicted"/>
<dbReference type="PANTHER" id="PTHR30399:SF1">
    <property type="entry name" value="UTP PYROPHOSPHATASE"/>
    <property type="match status" value="1"/>
</dbReference>
<accession>A0A6A9UT69</accession>
<gene>
    <name evidence="3" type="ORF">GC722_08835</name>
</gene>
<dbReference type="Pfam" id="PF01863">
    <property type="entry name" value="YgjP-like"/>
    <property type="match status" value="1"/>
</dbReference>
<evidence type="ECO:0000313" key="4">
    <source>
        <dbReference type="Proteomes" id="UP000435304"/>
    </source>
</evidence>
<reference evidence="3 4" key="1">
    <citation type="submission" date="2019-12" db="EMBL/GenBank/DDBJ databases">
        <title>Auraticoccus cholistani sp. nov., an actinomycete isolated from soil of Cholistan desert.</title>
        <authorList>
            <person name="Cheema M.T."/>
        </authorList>
    </citation>
    <scope>NUCLEOTIDE SEQUENCE [LARGE SCALE GENOMIC DNA]</scope>
    <source>
        <strain evidence="3 4">F435</strain>
    </source>
</reference>
<feature type="region of interest" description="Disordered" evidence="1">
    <location>
        <begin position="48"/>
        <end position="80"/>
    </location>
</feature>
<dbReference type="PANTHER" id="PTHR30399">
    <property type="entry name" value="UNCHARACTERIZED PROTEIN YGJP"/>
    <property type="match status" value="1"/>
</dbReference>
<dbReference type="EMBL" id="WPCU01000005">
    <property type="protein sequence ID" value="MVA76126.1"/>
    <property type="molecule type" value="Genomic_DNA"/>
</dbReference>
<name>A0A6A9UT69_9ACTN</name>
<evidence type="ECO:0000259" key="2">
    <source>
        <dbReference type="Pfam" id="PF01863"/>
    </source>
</evidence>
<evidence type="ECO:0000313" key="3">
    <source>
        <dbReference type="EMBL" id="MVA76126.1"/>
    </source>
</evidence>
<comment type="caution">
    <text evidence="3">The sequence shown here is derived from an EMBL/GenBank/DDBJ whole genome shotgun (WGS) entry which is preliminary data.</text>
</comment>
<evidence type="ECO:0000256" key="1">
    <source>
        <dbReference type="SAM" id="MobiDB-lite"/>
    </source>
</evidence>
<dbReference type="Gene3D" id="3.30.2010.10">
    <property type="entry name" value="Metalloproteases ('zincins'), catalytic domain"/>
    <property type="match status" value="1"/>
</dbReference>
<protein>
    <submittedName>
        <fullName evidence="3">DUF45 domain-containing protein</fullName>
    </submittedName>
</protein>
<dbReference type="CDD" id="cd07344">
    <property type="entry name" value="M48_yhfN_like"/>
    <property type="match status" value="1"/>
</dbReference>
<sequence length="258" mass="28932">MTLGVRPAPGQGGAACRPWRREGCARRRGQGCGRGLWTLWTTLWTATRRSPGPARRPRGWTTVGAVSTSGPDATTQPRALPEVEVRRSARRRKTVTAFRESGRIVVVVPARLSSAEERRWVEEMVRRVERRESRQAPPTTDAQLQVRADDLARAHLDPVLGSAPRPRSVVWVDNQQRRWGSCTPASGTIRLSRRLQQLPDWVVDYVLVHELAHLVHGQHDDAFWRLVQHYPRTAEARGYLQGWADAQARGSAGPVDAD</sequence>
<dbReference type="AlphaFoldDB" id="A0A6A9UT69"/>
<dbReference type="InterPro" id="IPR002725">
    <property type="entry name" value="YgjP-like_metallopeptidase"/>
</dbReference>
<dbReference type="Proteomes" id="UP000435304">
    <property type="component" value="Unassembled WGS sequence"/>
</dbReference>
<feature type="domain" description="YgjP-like metallopeptidase" evidence="2">
    <location>
        <begin position="168"/>
        <end position="240"/>
    </location>
</feature>